<accession>A0ACC1MSQ2</accession>
<sequence length="226" mass="24879">MKRNHTRIKKNVRDSIASCTNHDEKTIVLDDHNGAYSMDNFTQWGDKNIRLAIGLVAINLHNGHSLLRFRRLILLIVGAIIRGIAIAHKAVRDANNVKEPKQVERLQRRQQRRGDVLADPALVLLRLPVELKGPNGSKFGEEGDDDLDVDVVAQVDPDADKGEEVGRNQKVVEVVEHLGGGEEEVANVVRGVDGDANVGEVEAVAEPNEGEADHVVADELVAPWKR</sequence>
<protein>
    <submittedName>
        <fullName evidence="1">Uncharacterized protein</fullName>
    </submittedName>
</protein>
<evidence type="ECO:0000313" key="1">
    <source>
        <dbReference type="EMBL" id="KAJ2969692.1"/>
    </source>
</evidence>
<reference evidence="1" key="1">
    <citation type="submission" date="2022-08" db="EMBL/GenBank/DDBJ databases">
        <title>Genome Sequence of Lecanicillium fungicola.</title>
        <authorList>
            <person name="Buettner E."/>
        </authorList>
    </citation>
    <scope>NUCLEOTIDE SEQUENCE</scope>
    <source>
        <strain evidence="1">Babe33</strain>
    </source>
</reference>
<dbReference type="Proteomes" id="UP001143910">
    <property type="component" value="Unassembled WGS sequence"/>
</dbReference>
<dbReference type="EMBL" id="JANJQO010001689">
    <property type="protein sequence ID" value="KAJ2969692.1"/>
    <property type="molecule type" value="Genomic_DNA"/>
</dbReference>
<keyword evidence="2" id="KW-1185">Reference proteome</keyword>
<evidence type="ECO:0000313" key="2">
    <source>
        <dbReference type="Proteomes" id="UP001143910"/>
    </source>
</evidence>
<gene>
    <name evidence="1" type="ORF">NQ176_g8536</name>
</gene>
<comment type="caution">
    <text evidence="1">The sequence shown here is derived from an EMBL/GenBank/DDBJ whole genome shotgun (WGS) entry which is preliminary data.</text>
</comment>
<organism evidence="1 2">
    <name type="scientific">Zarea fungicola</name>
    <dbReference type="NCBI Taxonomy" id="93591"/>
    <lineage>
        <taxon>Eukaryota</taxon>
        <taxon>Fungi</taxon>
        <taxon>Dikarya</taxon>
        <taxon>Ascomycota</taxon>
        <taxon>Pezizomycotina</taxon>
        <taxon>Sordariomycetes</taxon>
        <taxon>Hypocreomycetidae</taxon>
        <taxon>Hypocreales</taxon>
        <taxon>Cordycipitaceae</taxon>
        <taxon>Zarea</taxon>
    </lineage>
</organism>
<name>A0ACC1MSQ2_9HYPO</name>
<proteinExistence type="predicted"/>